<evidence type="ECO:0000313" key="2">
    <source>
        <dbReference type="Proteomes" id="UP000240536"/>
    </source>
</evidence>
<accession>A0A2I7QI34</accession>
<protein>
    <submittedName>
        <fullName evidence="1">Uncharacterized protein</fullName>
    </submittedName>
</protein>
<proteinExistence type="predicted"/>
<reference evidence="2" key="1">
    <citation type="submission" date="2017-12" db="EMBL/GenBank/DDBJ databases">
        <title>Phage resistance in Vibrio sp. unravels a complex metabolic adaptation strategy.</title>
        <authorList>
            <person name="Skliros D."/>
            <person name="Kalatzis P.G."/>
            <person name="Katharios P."/>
            <person name="Flemetakis E."/>
        </authorList>
    </citation>
    <scope>NUCLEOTIDE SEQUENCE [LARGE SCALE GENOMIC DNA]</scope>
</reference>
<organism evidence="1 2">
    <name type="scientific">Vibrio phage Aphrodite1</name>
    <dbReference type="NCBI Taxonomy" id="2070057"/>
    <lineage>
        <taxon>Viruses</taxon>
        <taxon>Duplodnaviria</taxon>
        <taxon>Heunggongvirae</taxon>
        <taxon>Uroviricota</taxon>
        <taxon>Caudoviricetes</taxon>
        <taxon>Chimalliviridae</taxon>
        <taxon>Gorgonvirinae</taxon>
        <taxon>Aphroditevirus</taxon>
        <taxon>Aphroditevirus aphrodite1</taxon>
    </lineage>
</organism>
<dbReference type="OrthoDB" id="34236at10239"/>
<name>A0A2I7QI34_9CAUD</name>
<dbReference type="Proteomes" id="UP000240536">
    <property type="component" value="Segment"/>
</dbReference>
<sequence>MDTCISDLPEDIDVPTAILHQHQQYWCVVNKRDGKWYGYVGSSGKGNQRTKYTAFTIFRPVHEDIIVSVLFEYLTNPKLFDLVSRRSYKFTLTTLKQLLDHFYPLGKIWSVRYRNRPAYLSSGQGRKLSLKVAGNHELTLNIDDWKPNLIQSRTFI</sequence>
<keyword evidence="2" id="KW-1185">Reference proteome</keyword>
<dbReference type="EMBL" id="MG720308">
    <property type="protein sequence ID" value="AUR81053.1"/>
    <property type="molecule type" value="Genomic_DNA"/>
</dbReference>
<gene>
    <name evidence="1" type="ORF">Aphrodite1_0021</name>
</gene>
<evidence type="ECO:0000313" key="1">
    <source>
        <dbReference type="EMBL" id="AUR81053.1"/>
    </source>
</evidence>